<sequence>MLERNMEESRRAYQQKESSFTEKVMLLLANPESSRVTLARKRVAGEGNGAVDNEALATLMSITGAAEAVITRLLQVPCSGIKLLIDLGSNRGCSASNLRNFAQTLTASTWCTEIVSADLQGRKSDRDLSVGYLSKIQTAVLKLVTGIFEGLVEKYSPLEPLLFEESLASDVERLISSSFAMVKIVYLSSMKHPSLQSSDNEGMRKRCHELLSLTFRLVYTFRRHVGGSTSATAGSSAFDNQEGCQSPERWQLQATSLRIVASSIRSLSELGDLSTRGGAISLGLLNVSWKSVVALLQLEEGRDSVASAVDITNIFSSLLHHSVQALKAAVKSWLVSSNSGERDARRLCIPVKFFLQMAEKISSFYPQKAVIASASIISILSKVYASLLLQYKDVVIQKTAMQVLAELVIPTAIDVLHNLLKAQSVDKELKVKLLHMTTSDTDDLESFHSIAELDGGQEENEVLDELFNGKTSGLGLLKTGRLAIFVSLLQLSSHYDIILLRELTLKLHWLLDAAPDQGVYVVLTQVRLLPIWTADDKITWNSQLIFTWLSHSLQCFAGVGARDDHVWAEFQHFLLENVLHPCAVCRELILDVWCFVIRHCDAISAQRHIEVLLSLLQDLVAARVDRPMLRRLARVLCALVEEIPEILAPRVDADIFRRDPFSSEITATLATLLLEEGYSVTLLNYGSRKASFNRLLSCCIAGGKGLVDSLKQEEINFSKFSAQKHALTSLQLLLCESAFRGEEIEVQYLQEIALIAQDLLSKTVQEAARLAICRNAEIVSHALQLIPHVQHLLDPLYLQTLLPKLYDCCVVPSRGTTSKELKQALPEFLANLSDIVMTEEEENPAMRALWGLFHLVLKETHWALVHMGLASFSHYAANTSCQELWRFVPHDAALARKARGDDVTGDVFMSALKSFIEKEGAENSLAPSDEEVQLLRSEGALLHKFTDNGVSRRIENVDLDEMEIDSVIKDSAEVNLTLDMICRGTAVLKDILPSWLAAKGSGSHQWQSIRMRLADLKEDIGTLLQLE</sequence>
<dbReference type="Proteomes" id="UP000077202">
    <property type="component" value="Unassembled WGS sequence"/>
</dbReference>
<dbReference type="Pfam" id="PF14868">
    <property type="entry name" value="DUF4487"/>
    <property type="match status" value="1"/>
</dbReference>
<dbReference type="InterPro" id="IPR016024">
    <property type="entry name" value="ARM-type_fold"/>
</dbReference>
<reference evidence="1" key="1">
    <citation type="submission" date="2016-03" db="EMBL/GenBank/DDBJ databases">
        <title>Mechanisms controlling the formation of the plant cell surface in tip-growing cells are functionally conserved among land plants.</title>
        <authorList>
            <person name="Honkanen S."/>
            <person name="Jones V.A."/>
            <person name="Morieri G."/>
            <person name="Champion C."/>
            <person name="Hetherington A.J."/>
            <person name="Kelly S."/>
            <person name="Saint-Marcoux D."/>
            <person name="Proust H."/>
            <person name="Prescott H."/>
            <person name="Dolan L."/>
        </authorList>
    </citation>
    <scope>NUCLEOTIDE SEQUENCE [LARGE SCALE GENOMIC DNA]</scope>
    <source>
        <tissue evidence="1">Whole gametophyte</tissue>
    </source>
</reference>
<organism evidence="1 2">
    <name type="scientific">Marchantia polymorpha subsp. ruderalis</name>
    <dbReference type="NCBI Taxonomy" id="1480154"/>
    <lineage>
        <taxon>Eukaryota</taxon>
        <taxon>Viridiplantae</taxon>
        <taxon>Streptophyta</taxon>
        <taxon>Embryophyta</taxon>
        <taxon>Marchantiophyta</taxon>
        <taxon>Marchantiopsida</taxon>
        <taxon>Marchantiidae</taxon>
        <taxon>Marchantiales</taxon>
        <taxon>Marchantiaceae</taxon>
        <taxon>Marchantia</taxon>
    </lineage>
</organism>
<dbReference type="AlphaFoldDB" id="A0A176W305"/>
<accession>A0A176W305</accession>
<dbReference type="EMBL" id="LVLJ01001899">
    <property type="protein sequence ID" value="OAE27419.1"/>
    <property type="molecule type" value="Genomic_DNA"/>
</dbReference>
<dbReference type="PANTHER" id="PTHR36702">
    <property type="entry name" value="HOLLIDAY JUNCTION RESOLVASE"/>
    <property type="match status" value="1"/>
</dbReference>
<name>A0A176W305_MARPO</name>
<gene>
    <name evidence="1" type="ORF">AXG93_3911s1010</name>
</gene>
<protein>
    <submittedName>
        <fullName evidence="1">Uncharacterized protein</fullName>
    </submittedName>
</protein>
<dbReference type="SUPFAM" id="SSF48371">
    <property type="entry name" value="ARM repeat"/>
    <property type="match status" value="1"/>
</dbReference>
<dbReference type="InterPro" id="IPR027902">
    <property type="entry name" value="DUF4487"/>
</dbReference>
<comment type="caution">
    <text evidence="1">The sequence shown here is derived from an EMBL/GenBank/DDBJ whole genome shotgun (WGS) entry which is preliminary data.</text>
</comment>
<evidence type="ECO:0000313" key="1">
    <source>
        <dbReference type="EMBL" id="OAE27419.1"/>
    </source>
</evidence>
<dbReference type="PANTHER" id="PTHR36702:SF1">
    <property type="entry name" value="HOLLIDAY JUNCTION RESOLVASE"/>
    <property type="match status" value="1"/>
</dbReference>
<proteinExistence type="predicted"/>
<keyword evidence="2" id="KW-1185">Reference proteome</keyword>
<evidence type="ECO:0000313" key="2">
    <source>
        <dbReference type="Proteomes" id="UP000077202"/>
    </source>
</evidence>